<keyword evidence="1" id="KW-0175">Coiled coil</keyword>
<keyword evidence="4" id="KW-1185">Reference proteome</keyword>
<accession>A0A8K1FE68</accession>
<sequence length="365" mass="41581">MTEQVHETTARRAIALINELDESHRHAESAKRREQHASATAPAKKRAVEREIAYLRTKIEELQARRDHLHTEYLKRTAAVRVWEQVATRQEKRRLDVELENCKLRVILDTQLQVGRDLLSLLERKAPHLLPPAPLFQLSFSGKESLSNVEQMAVLEQLYHHSRDVFADDEPLAMDSSLSAREMNVSMVDDGAMAIEITMEWVLPFPIDRVVDVVWYATKLAAAKRGRMTEENDVVSVDYEAAKVGVGAISGRYLATKYAAWSDLPATIVSHSTCMVEKRPKDEKTSVPVEYVEDTWLRITESLVSGTSMTRVQIRQHMHSVLVMDKPSKQQHFAGKLTDLVIACVDLDLTWRQECIENLLFVNSE</sequence>
<evidence type="ECO:0000256" key="1">
    <source>
        <dbReference type="SAM" id="Coils"/>
    </source>
</evidence>
<dbReference type="AlphaFoldDB" id="A0A8K1FE68"/>
<evidence type="ECO:0000313" key="4">
    <source>
        <dbReference type="Proteomes" id="UP000794436"/>
    </source>
</evidence>
<dbReference type="EMBL" id="SPLM01000110">
    <property type="protein sequence ID" value="TMW59101.1"/>
    <property type="molecule type" value="Genomic_DNA"/>
</dbReference>
<evidence type="ECO:0000256" key="2">
    <source>
        <dbReference type="SAM" id="MobiDB-lite"/>
    </source>
</evidence>
<organism evidence="3 4">
    <name type="scientific">Pythium oligandrum</name>
    <name type="common">Mycoparasitic fungus</name>
    <dbReference type="NCBI Taxonomy" id="41045"/>
    <lineage>
        <taxon>Eukaryota</taxon>
        <taxon>Sar</taxon>
        <taxon>Stramenopiles</taxon>
        <taxon>Oomycota</taxon>
        <taxon>Peronosporomycetes</taxon>
        <taxon>Pythiales</taxon>
        <taxon>Pythiaceae</taxon>
        <taxon>Pythium</taxon>
    </lineage>
</organism>
<feature type="region of interest" description="Disordered" evidence="2">
    <location>
        <begin position="24"/>
        <end position="45"/>
    </location>
</feature>
<reference evidence="3" key="1">
    <citation type="submission" date="2019-03" db="EMBL/GenBank/DDBJ databases">
        <title>Long read genome sequence of the mycoparasitic Pythium oligandrum ATCC 38472 isolated from sugarbeet rhizosphere.</title>
        <authorList>
            <person name="Gaulin E."/>
        </authorList>
    </citation>
    <scope>NUCLEOTIDE SEQUENCE</scope>
    <source>
        <strain evidence="3">ATCC 38472_TT</strain>
    </source>
</reference>
<feature type="coiled-coil region" evidence="1">
    <location>
        <begin position="45"/>
        <end position="72"/>
    </location>
</feature>
<feature type="compositionally biased region" description="Basic and acidic residues" evidence="2">
    <location>
        <begin position="24"/>
        <end position="36"/>
    </location>
</feature>
<evidence type="ECO:0000313" key="3">
    <source>
        <dbReference type="EMBL" id="TMW59101.1"/>
    </source>
</evidence>
<comment type="caution">
    <text evidence="3">The sequence shown here is derived from an EMBL/GenBank/DDBJ whole genome shotgun (WGS) entry which is preliminary data.</text>
</comment>
<protein>
    <submittedName>
        <fullName evidence="3">Uncharacterized protein</fullName>
    </submittedName>
</protein>
<name>A0A8K1FE68_PYTOL</name>
<gene>
    <name evidence="3" type="ORF">Poli38472_007246</name>
</gene>
<dbReference type="Proteomes" id="UP000794436">
    <property type="component" value="Unassembled WGS sequence"/>
</dbReference>
<proteinExistence type="predicted"/>